<comment type="caution">
    <text evidence="2">The sequence shown here is derived from an EMBL/GenBank/DDBJ whole genome shotgun (WGS) entry which is preliminary data.</text>
</comment>
<dbReference type="CDD" id="cd06553">
    <property type="entry name" value="ASCH_Ef3133_like"/>
    <property type="match status" value="1"/>
</dbReference>
<dbReference type="SUPFAM" id="SSF88697">
    <property type="entry name" value="PUA domain-like"/>
    <property type="match status" value="1"/>
</dbReference>
<dbReference type="SMART" id="SM01022">
    <property type="entry name" value="ASCH"/>
    <property type="match status" value="1"/>
</dbReference>
<dbReference type="EMBL" id="SGXT01000013">
    <property type="protein sequence ID" value="RZT62396.1"/>
    <property type="molecule type" value="Genomic_DNA"/>
</dbReference>
<sequence length="176" mass="19946">MSERLPEPDRAAAELMWAEYAAAHPDAVAATGEEWVVEYFGDSPALADELLGLVLDGTKRATAALVLEFIAEGQELPRIGSHWIACDGRGTPRVIMRSTEFRLATFDKVDARFAFDEGEDDRTLATWREGHERYWRRTAAARGDTWSPEQEIVLERFTVVWPPEYRDGERATLRYG</sequence>
<proteinExistence type="predicted"/>
<dbReference type="InterPro" id="IPR015947">
    <property type="entry name" value="PUA-like_sf"/>
</dbReference>
<organism evidence="2 3">
    <name type="scientific">Microcella alkaliphila</name>
    <dbReference type="NCBI Taxonomy" id="279828"/>
    <lineage>
        <taxon>Bacteria</taxon>
        <taxon>Bacillati</taxon>
        <taxon>Actinomycetota</taxon>
        <taxon>Actinomycetes</taxon>
        <taxon>Micrococcales</taxon>
        <taxon>Microbacteriaceae</taxon>
        <taxon>Microcella</taxon>
    </lineage>
</organism>
<accession>A0A4Q7TNI3</accession>
<name>A0A4Q7TNI3_9MICO</name>
<dbReference type="InterPro" id="IPR009326">
    <property type="entry name" value="DUF984"/>
</dbReference>
<dbReference type="Proteomes" id="UP000292408">
    <property type="component" value="Unassembled WGS sequence"/>
</dbReference>
<dbReference type="AlphaFoldDB" id="A0A4Q7TNI3"/>
<dbReference type="InterPro" id="IPR007374">
    <property type="entry name" value="ASCH_domain"/>
</dbReference>
<dbReference type="PANTHER" id="PTHR39203">
    <property type="entry name" value="CYTOPLASMIC PROTEIN-RELATED"/>
    <property type="match status" value="1"/>
</dbReference>
<gene>
    <name evidence="2" type="ORF">EV140_0921</name>
</gene>
<evidence type="ECO:0000313" key="2">
    <source>
        <dbReference type="EMBL" id="RZT62396.1"/>
    </source>
</evidence>
<evidence type="ECO:0000313" key="3">
    <source>
        <dbReference type="Proteomes" id="UP000292408"/>
    </source>
</evidence>
<dbReference type="Gene3D" id="3.10.400.10">
    <property type="entry name" value="Sulfate adenylyltransferase"/>
    <property type="match status" value="1"/>
</dbReference>
<reference evidence="2 3" key="1">
    <citation type="journal article" date="2015" name="Stand. Genomic Sci.">
        <title>Genomic Encyclopedia of Bacterial and Archaeal Type Strains, Phase III: the genomes of soil and plant-associated and newly described type strains.</title>
        <authorList>
            <person name="Whitman W.B."/>
            <person name="Woyke T."/>
            <person name="Klenk H.P."/>
            <person name="Zhou Y."/>
            <person name="Lilburn T.G."/>
            <person name="Beck B.J."/>
            <person name="De Vos P."/>
            <person name="Vandamme P."/>
            <person name="Eisen J.A."/>
            <person name="Garrity G."/>
            <person name="Hugenholtz P."/>
            <person name="Kyrpides N.C."/>
        </authorList>
    </citation>
    <scope>NUCLEOTIDE SEQUENCE [LARGE SCALE GENOMIC DNA]</scope>
    <source>
        <strain evidence="2 3">AC4r</strain>
    </source>
</reference>
<dbReference type="RefSeq" id="WP_241971294.1">
    <property type="nucleotide sequence ID" value="NZ_SGXT01000013.1"/>
</dbReference>
<dbReference type="PIRSF" id="PIRSF021320">
    <property type="entry name" value="DUF984"/>
    <property type="match status" value="1"/>
</dbReference>
<evidence type="ECO:0000259" key="1">
    <source>
        <dbReference type="SMART" id="SM01022"/>
    </source>
</evidence>
<feature type="domain" description="ASCH" evidence="1">
    <location>
        <begin position="38"/>
        <end position="161"/>
    </location>
</feature>
<dbReference type="Pfam" id="PF04266">
    <property type="entry name" value="ASCH"/>
    <property type="match status" value="1"/>
</dbReference>
<dbReference type="PANTHER" id="PTHR39203:SF1">
    <property type="entry name" value="CYTOPLASMIC PROTEIN"/>
    <property type="match status" value="1"/>
</dbReference>
<keyword evidence="3" id="KW-1185">Reference proteome</keyword>
<protein>
    <submittedName>
        <fullName evidence="2">Uncharacterized protein YhfF</fullName>
    </submittedName>
</protein>